<evidence type="ECO:0000313" key="3">
    <source>
        <dbReference type="Proteomes" id="UP001469553"/>
    </source>
</evidence>
<organism evidence="2 3">
    <name type="scientific">Ameca splendens</name>
    <dbReference type="NCBI Taxonomy" id="208324"/>
    <lineage>
        <taxon>Eukaryota</taxon>
        <taxon>Metazoa</taxon>
        <taxon>Chordata</taxon>
        <taxon>Craniata</taxon>
        <taxon>Vertebrata</taxon>
        <taxon>Euteleostomi</taxon>
        <taxon>Actinopterygii</taxon>
        <taxon>Neopterygii</taxon>
        <taxon>Teleostei</taxon>
        <taxon>Neoteleostei</taxon>
        <taxon>Acanthomorphata</taxon>
        <taxon>Ovalentaria</taxon>
        <taxon>Atherinomorphae</taxon>
        <taxon>Cyprinodontiformes</taxon>
        <taxon>Goodeidae</taxon>
        <taxon>Ameca</taxon>
    </lineage>
</organism>
<comment type="caution">
    <text evidence="2">The sequence shown here is derived from an EMBL/GenBank/DDBJ whole genome shotgun (WGS) entry which is preliminary data.</text>
</comment>
<gene>
    <name evidence="2" type="ORF">AMECASPLE_027633</name>
</gene>
<dbReference type="EMBL" id="JAHRIP010068778">
    <property type="protein sequence ID" value="MEQ2308373.1"/>
    <property type="molecule type" value="Genomic_DNA"/>
</dbReference>
<protein>
    <submittedName>
        <fullName evidence="2">Uncharacterized protein</fullName>
    </submittedName>
</protein>
<dbReference type="Proteomes" id="UP001469553">
    <property type="component" value="Unassembled WGS sequence"/>
</dbReference>
<name>A0ABV0ZSU6_9TELE</name>
<keyword evidence="1" id="KW-0732">Signal</keyword>
<proteinExistence type="predicted"/>
<evidence type="ECO:0000313" key="2">
    <source>
        <dbReference type="EMBL" id="MEQ2308373.1"/>
    </source>
</evidence>
<accession>A0ABV0ZSU6</accession>
<reference evidence="2 3" key="1">
    <citation type="submission" date="2021-06" db="EMBL/GenBank/DDBJ databases">
        <authorList>
            <person name="Palmer J.M."/>
        </authorList>
    </citation>
    <scope>NUCLEOTIDE SEQUENCE [LARGE SCALE GENOMIC DNA]</scope>
    <source>
        <strain evidence="2 3">AS_MEX2019</strain>
        <tissue evidence="2">Muscle</tissue>
    </source>
</reference>
<evidence type="ECO:0000256" key="1">
    <source>
        <dbReference type="SAM" id="SignalP"/>
    </source>
</evidence>
<keyword evidence="3" id="KW-1185">Reference proteome</keyword>
<feature type="chain" id="PRO_5046946815" evidence="1">
    <location>
        <begin position="22"/>
        <end position="72"/>
    </location>
</feature>
<sequence length="72" mass="8375">MNSRVLVAFFTIFHLLPVTQFEDSQLQADLDRFFCGPLMDLIHLHKMISKGILMNLRLDLPDSMQVFYTTVT</sequence>
<feature type="signal peptide" evidence="1">
    <location>
        <begin position="1"/>
        <end position="21"/>
    </location>
</feature>